<evidence type="ECO:0000313" key="18">
    <source>
        <dbReference type="EMBL" id="NUW30716.1"/>
    </source>
</evidence>
<dbReference type="EMBL" id="JABWGN010000002">
    <property type="protein sequence ID" value="NUW30716.1"/>
    <property type="molecule type" value="Genomic_DNA"/>
</dbReference>
<comment type="catalytic activity">
    <reaction evidence="12 14">
        <text>(9Z)-hexadecenoyl-[ACP] + malonyl-[ACP] + H(+) = 3-oxo-(11Z)-octadecenoyl-[ACP] + holo-[ACP] + CO2</text>
        <dbReference type="Rhea" id="RHEA:55040"/>
        <dbReference type="Rhea" id="RHEA-COMP:9623"/>
        <dbReference type="Rhea" id="RHEA-COMP:9685"/>
        <dbReference type="Rhea" id="RHEA-COMP:10800"/>
        <dbReference type="Rhea" id="RHEA-COMP:14074"/>
        <dbReference type="ChEBI" id="CHEBI:15378"/>
        <dbReference type="ChEBI" id="CHEBI:16526"/>
        <dbReference type="ChEBI" id="CHEBI:64479"/>
        <dbReference type="ChEBI" id="CHEBI:78449"/>
        <dbReference type="ChEBI" id="CHEBI:83989"/>
        <dbReference type="ChEBI" id="CHEBI:138538"/>
        <dbReference type="EC" id="2.3.1.179"/>
    </reaction>
</comment>
<dbReference type="RefSeq" id="WP_175588175.1">
    <property type="nucleotide sequence ID" value="NZ_JABWGN010000002.1"/>
</dbReference>
<feature type="domain" description="Ketosynthase family 3 (KS3)" evidence="17">
    <location>
        <begin position="5"/>
        <end position="409"/>
    </location>
</feature>
<dbReference type="GO" id="GO:0004315">
    <property type="term" value="F:3-oxoacyl-[acyl-carrier-protein] synthase activity"/>
    <property type="evidence" value="ECO:0007669"/>
    <property type="project" value="UniProtKB-UniRule"/>
</dbReference>
<keyword evidence="19" id="KW-1185">Reference proteome</keyword>
<dbReference type="InterPro" id="IPR016039">
    <property type="entry name" value="Thiolase-like"/>
</dbReference>
<comment type="pathway">
    <text evidence="1 14">Lipid metabolism; fatty acid biosynthesis.</text>
</comment>
<accession>A0A7Y6I396</accession>
<dbReference type="UniPathway" id="UPA00094"/>
<protein>
    <recommendedName>
        <fullName evidence="4 14">3-oxoacyl-[acyl-carrier-protein] synthase 2</fullName>
        <ecNumber evidence="3 14">2.3.1.179</ecNumber>
    </recommendedName>
</protein>
<dbReference type="Proteomes" id="UP000586042">
    <property type="component" value="Unassembled WGS sequence"/>
</dbReference>
<dbReference type="EC" id="2.3.1.179" evidence="3 14"/>
<evidence type="ECO:0000256" key="14">
    <source>
        <dbReference type="PIRNR" id="PIRNR000447"/>
    </source>
</evidence>
<evidence type="ECO:0000256" key="13">
    <source>
        <dbReference type="ARBA" id="ARBA00047659"/>
    </source>
</evidence>
<evidence type="ECO:0000256" key="2">
    <source>
        <dbReference type="ARBA" id="ARBA00008467"/>
    </source>
</evidence>
<evidence type="ECO:0000256" key="9">
    <source>
        <dbReference type="ARBA" id="ARBA00023160"/>
    </source>
</evidence>
<dbReference type="GO" id="GO:0006633">
    <property type="term" value="P:fatty acid biosynthetic process"/>
    <property type="evidence" value="ECO:0007669"/>
    <property type="project" value="UniProtKB-UniRule"/>
</dbReference>
<evidence type="ECO:0000256" key="3">
    <source>
        <dbReference type="ARBA" id="ARBA00012356"/>
    </source>
</evidence>
<dbReference type="SUPFAM" id="SSF53901">
    <property type="entry name" value="Thiolase-like"/>
    <property type="match status" value="2"/>
</dbReference>
<keyword evidence="7" id="KW-0276">Fatty acid metabolism</keyword>
<proteinExistence type="inferred from homology"/>
<evidence type="ECO:0000256" key="16">
    <source>
        <dbReference type="RuleBase" id="RU003694"/>
    </source>
</evidence>
<keyword evidence="5 14" id="KW-0444">Lipid biosynthesis</keyword>
<evidence type="ECO:0000256" key="1">
    <source>
        <dbReference type="ARBA" id="ARBA00005194"/>
    </source>
</evidence>
<dbReference type="PANTHER" id="PTHR11712:SF336">
    <property type="entry name" value="3-OXOACYL-[ACYL-CARRIER-PROTEIN] SYNTHASE, MITOCHONDRIAL"/>
    <property type="match status" value="1"/>
</dbReference>
<keyword evidence="10 14" id="KW-0012">Acyltransferase</keyword>
<name>A0A7Y6I396_9ACTN</name>
<dbReference type="InterPro" id="IPR017568">
    <property type="entry name" value="3-oxoacyl-ACP_synth-2"/>
</dbReference>
<evidence type="ECO:0000256" key="8">
    <source>
        <dbReference type="ARBA" id="ARBA00023098"/>
    </source>
</evidence>
<evidence type="ECO:0000313" key="19">
    <source>
        <dbReference type="Proteomes" id="UP000586042"/>
    </source>
</evidence>
<comment type="caution">
    <text evidence="18">The sequence shown here is derived from an EMBL/GenBank/DDBJ whole genome shotgun (WGS) entry which is preliminary data.</text>
</comment>
<dbReference type="InterPro" id="IPR014031">
    <property type="entry name" value="Ketoacyl_synth_C"/>
</dbReference>
<evidence type="ECO:0000256" key="5">
    <source>
        <dbReference type="ARBA" id="ARBA00022516"/>
    </source>
</evidence>
<dbReference type="FunFam" id="3.40.47.10:FF:000018">
    <property type="entry name" value="3-oxoacyl-[acyl-carrier-protein] synthase 2"/>
    <property type="match status" value="1"/>
</dbReference>
<dbReference type="SMART" id="SM00825">
    <property type="entry name" value="PKS_KS"/>
    <property type="match status" value="1"/>
</dbReference>
<comment type="similarity">
    <text evidence="2 14 16">Belongs to the thiolase-like superfamily. Beta-ketoacyl-ACP synthases family.</text>
</comment>
<dbReference type="InterPro" id="IPR000794">
    <property type="entry name" value="Beta-ketoacyl_synthase"/>
</dbReference>
<dbReference type="InterPro" id="IPR020841">
    <property type="entry name" value="PKS_Beta-ketoAc_synthase_dom"/>
</dbReference>
<keyword evidence="6 14" id="KW-0808">Transferase</keyword>
<keyword evidence="9 14" id="KW-0275">Fatty acid biosynthesis</keyword>
<comment type="function">
    <text evidence="11 14">Involved in the type II fatty acid elongation cycle. Catalyzes the elongation of a wide range of acyl-ACP by the addition of two carbons from malonyl-ACP to an acyl acceptor. Can efficiently catalyze the conversion of palmitoleoyl-ACP (cis-hexadec-9-enoyl-ACP) to cis-vaccenoyl-ACP (cis-octadec-11-enoyl-ACP), an essential step in the thermal regulation of fatty acid composition.</text>
</comment>
<dbReference type="NCBIfam" id="NF005589">
    <property type="entry name" value="PRK07314.1"/>
    <property type="match status" value="1"/>
</dbReference>
<evidence type="ECO:0000256" key="15">
    <source>
        <dbReference type="PIRSR" id="PIRSR000447-1"/>
    </source>
</evidence>
<gene>
    <name evidence="18" type="primary">fabF</name>
    <name evidence="18" type="ORF">HTZ77_04665</name>
</gene>
<dbReference type="CDD" id="cd00834">
    <property type="entry name" value="KAS_I_II"/>
    <property type="match status" value="1"/>
</dbReference>
<evidence type="ECO:0000256" key="10">
    <source>
        <dbReference type="ARBA" id="ARBA00023315"/>
    </source>
</evidence>
<comment type="catalytic activity">
    <reaction evidence="13 14">
        <text>a fatty acyl-[ACP] + malonyl-[ACP] + H(+) = a 3-oxoacyl-[ACP] + holo-[ACP] + CO2</text>
        <dbReference type="Rhea" id="RHEA:22836"/>
        <dbReference type="Rhea" id="RHEA-COMP:9623"/>
        <dbReference type="Rhea" id="RHEA-COMP:9685"/>
        <dbReference type="Rhea" id="RHEA-COMP:9916"/>
        <dbReference type="Rhea" id="RHEA-COMP:14125"/>
        <dbReference type="ChEBI" id="CHEBI:15378"/>
        <dbReference type="ChEBI" id="CHEBI:16526"/>
        <dbReference type="ChEBI" id="CHEBI:64479"/>
        <dbReference type="ChEBI" id="CHEBI:78449"/>
        <dbReference type="ChEBI" id="CHEBI:78776"/>
        <dbReference type="ChEBI" id="CHEBI:138651"/>
    </reaction>
</comment>
<dbReference type="PROSITE" id="PS52004">
    <property type="entry name" value="KS3_2"/>
    <property type="match status" value="1"/>
</dbReference>
<dbReference type="GO" id="GO:0005829">
    <property type="term" value="C:cytosol"/>
    <property type="evidence" value="ECO:0007669"/>
    <property type="project" value="TreeGrafter"/>
</dbReference>
<dbReference type="Pfam" id="PF00109">
    <property type="entry name" value="ketoacyl-synt"/>
    <property type="match status" value="1"/>
</dbReference>
<sequence length="410" mass="42170">MSANRVRVVVTGLGATTPVGGDVTSTWSALLAGQSGVNSITEDWVDTVPVKFAGTAAVDPTEVLPRPEARRLDRSEQFALVAAREAWQDAGAPGVAPERLGVVVSSGIGGINTTLSAYDTYKERGWNRLSPFTVPMLMPNGPAAWVGLDLGAQAGVHATVSACASGAEAIGYAMDMIRSGRADVVVAGGTEAAIHGLNVAAFAAARAMSTRNDDPAGASRPWDRERDGFVLGEGAGIIVLESEEHARARGARIYAYAAGVGYSADSHHITQPEPEGRGVIMAMTQALNDADIAGLDVKHVNAHATSTPAGDVVEVQAIAKAIGTHPLVTSTKSMTGHLLGGAGGIESVFTIKALQERIVPATINLSDPDDGIEVEIVRGANRELPAGDIAAVNNSFGFGGHNATVVFKGA</sequence>
<dbReference type="Gene3D" id="3.40.47.10">
    <property type="match status" value="1"/>
</dbReference>
<dbReference type="NCBIfam" id="TIGR03150">
    <property type="entry name" value="fabF"/>
    <property type="match status" value="1"/>
</dbReference>
<dbReference type="AlphaFoldDB" id="A0A7Y6I396"/>
<dbReference type="Pfam" id="PF02801">
    <property type="entry name" value="Ketoacyl-synt_C"/>
    <property type="match status" value="1"/>
</dbReference>
<evidence type="ECO:0000259" key="17">
    <source>
        <dbReference type="PROSITE" id="PS52004"/>
    </source>
</evidence>
<organism evidence="18 19">
    <name type="scientific">Nonomuraea montanisoli</name>
    <dbReference type="NCBI Taxonomy" id="2741721"/>
    <lineage>
        <taxon>Bacteria</taxon>
        <taxon>Bacillati</taxon>
        <taxon>Actinomycetota</taxon>
        <taxon>Actinomycetes</taxon>
        <taxon>Streptosporangiales</taxon>
        <taxon>Streptosporangiaceae</taxon>
        <taxon>Nonomuraea</taxon>
    </lineage>
</organism>
<reference evidence="18 19" key="1">
    <citation type="submission" date="2020-06" db="EMBL/GenBank/DDBJ databases">
        <title>Nonomuraea sp. SMC257, a novel actinomycete isolated from soil.</title>
        <authorList>
            <person name="Chanama M."/>
        </authorList>
    </citation>
    <scope>NUCLEOTIDE SEQUENCE [LARGE SCALE GENOMIC DNA]</scope>
    <source>
        <strain evidence="18 19">SMC257</strain>
    </source>
</reference>
<evidence type="ECO:0000256" key="6">
    <source>
        <dbReference type="ARBA" id="ARBA00022679"/>
    </source>
</evidence>
<dbReference type="InterPro" id="IPR014030">
    <property type="entry name" value="Ketoacyl_synth_N"/>
</dbReference>
<keyword evidence="8" id="KW-0443">Lipid metabolism</keyword>
<feature type="active site" description="For beta-ketoacyl synthase activity" evidence="15">
    <location>
        <position position="163"/>
    </location>
</feature>
<evidence type="ECO:0000256" key="11">
    <source>
        <dbReference type="ARBA" id="ARBA00024006"/>
    </source>
</evidence>
<dbReference type="PANTHER" id="PTHR11712">
    <property type="entry name" value="POLYKETIDE SYNTHASE-RELATED"/>
    <property type="match status" value="1"/>
</dbReference>
<dbReference type="PIRSF" id="PIRSF000447">
    <property type="entry name" value="KAS_II"/>
    <property type="match status" value="1"/>
</dbReference>
<evidence type="ECO:0000256" key="12">
    <source>
        <dbReference type="ARBA" id="ARBA00047318"/>
    </source>
</evidence>
<evidence type="ECO:0000256" key="4">
    <source>
        <dbReference type="ARBA" id="ARBA00014657"/>
    </source>
</evidence>
<evidence type="ECO:0000256" key="7">
    <source>
        <dbReference type="ARBA" id="ARBA00022832"/>
    </source>
</evidence>